<organism evidence="2 3">
    <name type="scientific">Roseateles saccharophilus</name>
    <name type="common">Pseudomonas saccharophila</name>
    <dbReference type="NCBI Taxonomy" id="304"/>
    <lineage>
        <taxon>Bacteria</taxon>
        <taxon>Pseudomonadati</taxon>
        <taxon>Pseudomonadota</taxon>
        <taxon>Betaproteobacteria</taxon>
        <taxon>Burkholderiales</taxon>
        <taxon>Sphaerotilaceae</taxon>
        <taxon>Roseateles</taxon>
    </lineage>
</organism>
<feature type="region of interest" description="Disordered" evidence="1">
    <location>
        <begin position="1"/>
        <end position="28"/>
    </location>
</feature>
<dbReference type="Proteomes" id="UP001180453">
    <property type="component" value="Unassembled WGS sequence"/>
</dbReference>
<dbReference type="RefSeq" id="WP_310263933.1">
    <property type="nucleotide sequence ID" value="NZ_JAVDXU010000001.1"/>
</dbReference>
<feature type="compositionally biased region" description="Polar residues" evidence="1">
    <location>
        <begin position="1"/>
        <end position="12"/>
    </location>
</feature>
<reference evidence="2 3" key="1">
    <citation type="submission" date="2023-07" db="EMBL/GenBank/DDBJ databases">
        <title>Sorghum-associated microbial communities from plants grown in Nebraska, USA.</title>
        <authorList>
            <person name="Schachtman D."/>
        </authorList>
    </citation>
    <scope>NUCLEOTIDE SEQUENCE [LARGE SCALE GENOMIC DNA]</scope>
    <source>
        <strain evidence="2 3">BE314</strain>
    </source>
</reference>
<sequence length="95" mass="10201">MSNELPDSQGQREASPLDEALTKNKEATEEVARAADDLAVVHAVLDTKLAKGASDGDVKRAVAETKKVEERLSESADKLEQVNETLAREAARGAR</sequence>
<evidence type="ECO:0000313" key="3">
    <source>
        <dbReference type="Proteomes" id="UP001180453"/>
    </source>
</evidence>
<name>A0ABU1YKF2_ROSSA</name>
<comment type="caution">
    <text evidence="2">The sequence shown here is derived from an EMBL/GenBank/DDBJ whole genome shotgun (WGS) entry which is preliminary data.</text>
</comment>
<protein>
    <submittedName>
        <fullName evidence="2">Uncharacterized protein</fullName>
    </submittedName>
</protein>
<dbReference type="EMBL" id="JAVDXU010000001">
    <property type="protein sequence ID" value="MDR7269341.1"/>
    <property type="molecule type" value="Genomic_DNA"/>
</dbReference>
<evidence type="ECO:0000313" key="2">
    <source>
        <dbReference type="EMBL" id="MDR7269341.1"/>
    </source>
</evidence>
<accession>A0ABU1YKF2</accession>
<proteinExistence type="predicted"/>
<gene>
    <name evidence="2" type="ORF">J2X20_001970</name>
</gene>
<evidence type="ECO:0000256" key="1">
    <source>
        <dbReference type="SAM" id="MobiDB-lite"/>
    </source>
</evidence>
<keyword evidence="3" id="KW-1185">Reference proteome</keyword>